<sequence length="343" mass="36829">MRLAVLGSGMIVRDFLPHAREVEGLELAAIFGRPASREKLEAIAGEHGIARVHTDLAACLADPGVDTVWVALTNDLHFEASIAALEAGKHVICEKPFVLREDHLAQLRAIAEERELILVEAITTLDLPAFEWVRTHLDLVGDVRLLQCDYSQRSSRLDAFARGETPAAFDPARGGGALLDIGIYTLHLAVGLLGVPRRVRYTPRIERGADTSGVLVLDYGDSTAVCVCAKDSYGPRRTAVQGTDGWIAVDGPPNTMGPVRVQRRGEAEESAPEQPAEHRMVPEFRAFARMIAAGDLAERDRRLDHSQAVLRLALETLRGAGLGPAAAAPSAGAESPPLRAGTA</sequence>
<evidence type="ECO:0000259" key="4">
    <source>
        <dbReference type="Pfam" id="PF22725"/>
    </source>
</evidence>
<comment type="caution">
    <text evidence="5">The sequence shown here is derived from an EMBL/GenBank/DDBJ whole genome shotgun (WGS) entry which is preliminary data.</text>
</comment>
<dbReference type="Pfam" id="PF01408">
    <property type="entry name" value="GFO_IDH_MocA"/>
    <property type="match status" value="1"/>
</dbReference>
<keyword evidence="1" id="KW-0520">NAD</keyword>
<feature type="domain" description="Gfo/Idh/MocA-like oxidoreductase N-terminal" evidence="3">
    <location>
        <begin position="2"/>
        <end position="118"/>
    </location>
</feature>
<feature type="domain" description="GFO/IDH/MocA-like oxidoreductase" evidence="4">
    <location>
        <begin position="140"/>
        <end position="247"/>
    </location>
</feature>
<dbReference type="RefSeq" id="WP_249737248.1">
    <property type="nucleotide sequence ID" value="NZ_JAKNCJ010000002.1"/>
</dbReference>
<dbReference type="InterPro" id="IPR036291">
    <property type="entry name" value="NAD(P)-bd_dom_sf"/>
</dbReference>
<dbReference type="SUPFAM" id="SSF51735">
    <property type="entry name" value="NAD(P)-binding Rossmann-fold domains"/>
    <property type="match status" value="1"/>
</dbReference>
<dbReference type="Gene3D" id="3.40.50.720">
    <property type="entry name" value="NAD(P)-binding Rossmann-like Domain"/>
    <property type="match status" value="1"/>
</dbReference>
<evidence type="ECO:0000256" key="1">
    <source>
        <dbReference type="ARBA" id="ARBA00023027"/>
    </source>
</evidence>
<proteinExistence type="predicted"/>
<dbReference type="PANTHER" id="PTHR43054:SF1">
    <property type="entry name" value="SCYLLO-INOSITOL 2-DEHYDROGENASE (NADP(+)) IOLU"/>
    <property type="match status" value="1"/>
</dbReference>
<dbReference type="InterPro" id="IPR000683">
    <property type="entry name" value="Gfo/Idh/MocA-like_OxRdtase_N"/>
</dbReference>
<evidence type="ECO:0000259" key="3">
    <source>
        <dbReference type="Pfam" id="PF01408"/>
    </source>
</evidence>
<dbReference type="EMBL" id="JAKNCJ010000002">
    <property type="protein sequence ID" value="MCL6423159.1"/>
    <property type="molecule type" value="Genomic_DNA"/>
</dbReference>
<protein>
    <submittedName>
        <fullName evidence="5">Gfo/Idh/MocA family oxidoreductase</fullName>
    </submittedName>
</protein>
<dbReference type="InterPro" id="IPR055170">
    <property type="entry name" value="GFO_IDH_MocA-like_dom"/>
</dbReference>
<gene>
    <name evidence="5" type="ORF">Bequi_07140</name>
</gene>
<dbReference type="Pfam" id="PF22725">
    <property type="entry name" value="GFO_IDH_MocA_C3"/>
    <property type="match status" value="1"/>
</dbReference>
<feature type="region of interest" description="Disordered" evidence="2">
    <location>
        <begin position="322"/>
        <end position="343"/>
    </location>
</feature>
<dbReference type="PANTHER" id="PTHR43054">
    <property type="match status" value="1"/>
</dbReference>
<dbReference type="Proteomes" id="UP001203761">
    <property type="component" value="Unassembled WGS sequence"/>
</dbReference>
<name>A0ABT0R074_9MICO</name>
<dbReference type="Gene3D" id="3.30.360.10">
    <property type="entry name" value="Dihydrodipicolinate Reductase, domain 2"/>
    <property type="match status" value="1"/>
</dbReference>
<reference evidence="5" key="1">
    <citation type="submission" date="2022-02" db="EMBL/GenBank/DDBJ databases">
        <authorList>
            <person name="Lee M."/>
            <person name="Kim S.-J."/>
            <person name="Jung M.-Y."/>
        </authorList>
    </citation>
    <scope>NUCLEOTIDE SEQUENCE</scope>
    <source>
        <strain evidence="5">JHP9</strain>
    </source>
</reference>
<evidence type="ECO:0000313" key="5">
    <source>
        <dbReference type="EMBL" id="MCL6423159.1"/>
    </source>
</evidence>
<evidence type="ECO:0000313" key="6">
    <source>
        <dbReference type="Proteomes" id="UP001203761"/>
    </source>
</evidence>
<feature type="compositionally biased region" description="Low complexity" evidence="2">
    <location>
        <begin position="323"/>
        <end position="343"/>
    </location>
</feature>
<organism evidence="5 6">
    <name type="scientific">Brachybacterium equifaecis</name>
    <dbReference type="NCBI Taxonomy" id="2910770"/>
    <lineage>
        <taxon>Bacteria</taxon>
        <taxon>Bacillati</taxon>
        <taxon>Actinomycetota</taxon>
        <taxon>Actinomycetes</taxon>
        <taxon>Micrococcales</taxon>
        <taxon>Dermabacteraceae</taxon>
        <taxon>Brachybacterium</taxon>
    </lineage>
</organism>
<dbReference type="SUPFAM" id="SSF55347">
    <property type="entry name" value="Glyceraldehyde-3-phosphate dehydrogenase-like, C-terminal domain"/>
    <property type="match status" value="1"/>
</dbReference>
<keyword evidence="6" id="KW-1185">Reference proteome</keyword>
<accession>A0ABT0R074</accession>
<evidence type="ECO:0000256" key="2">
    <source>
        <dbReference type="SAM" id="MobiDB-lite"/>
    </source>
</evidence>